<dbReference type="OMA" id="NNENEAM"/>
<dbReference type="GO" id="GO:0031297">
    <property type="term" value="P:replication fork processing"/>
    <property type="evidence" value="ECO:0007669"/>
    <property type="project" value="TreeGrafter"/>
</dbReference>
<protein>
    <recommendedName>
        <fullName evidence="2">BOD1/SHG1 domain-containing protein</fullName>
    </recommendedName>
</protein>
<dbReference type="EMBL" id="RCHS01000623">
    <property type="protein sequence ID" value="RMX57712.1"/>
    <property type="molecule type" value="Genomic_DNA"/>
</dbReference>
<dbReference type="STRING" id="46731.A0A3M6UVL6"/>
<feature type="region of interest" description="Disordered" evidence="1">
    <location>
        <begin position="285"/>
        <end position="323"/>
    </location>
</feature>
<evidence type="ECO:0000313" key="3">
    <source>
        <dbReference type="EMBL" id="RMX57712.1"/>
    </source>
</evidence>
<sequence length="785" mass="87678">MAAERPAKLDYKSRLLVDQIVQHIKSQGIFDQFRRDCTDELEQKESYRQLKQRVESHVATFLSKQTWTDALPKNQVRDSLRKHINQSEVLERGINQLISQALDTKAKGFQTRIEGVVQNYIYTQNNPQNQDKQNRKHKTVDEKEDSKSNSSSDFKHAGICDISDLIPIPGLTSTVAKTTETADKKSGAQEGSKSATSKSFPTGKKYQSMQGKSNLHAGKGEESKNASPFDEKVTQVDESSKSKDGKSKTSRVKAENMSRDESRLTPKVEESFYKVKDEMSKINRLKLASSSPGESCASSSLDERGDKYMTSEGKNENANQSYLSSGVAETEAVKEEIMRGTIVKADKGNEANTLINSKVKEETVNVCEMNEESNVPGKLMGEQRAKAGTKVISNFGKLKQDNMVLNEGSKCMQSDSFQTVTADDEVPKIWSVFNETPAMDVTVSAGEFKEDENVKRFEPIMLFSEKISRAIGADSEERNPVDSFKNIINTVKMPQSLLSDGGIEKVAKEFPSEARSDASKMDTSSHEVQRLNLSEESLELLSRQKEGYDILGDSNLEASSLVGVDFTQPSSMGEFSDSASDISDVSSVHTSDLSSFDDEDDEEEEAEGTEKTIEKRELEGDGDTERTSVSQSEQNSGAAPRRRSTRISSRRSTKEGESETSEGEASKEKHRSSHKRRHGEKRTRKPGPEGNKVRSVSDVDKPRRRGRPRKDDRRVSSQSGSQIRHSRAREREDSGATTDRSESDTKESRSTRSQRQIKRTRCYSPSSEGTREVFLPRKRSRDDVN</sequence>
<dbReference type="Pfam" id="PF05205">
    <property type="entry name" value="COMPASS-Shg1"/>
    <property type="match status" value="1"/>
</dbReference>
<evidence type="ECO:0000256" key="1">
    <source>
        <dbReference type="SAM" id="MobiDB-lite"/>
    </source>
</evidence>
<feature type="compositionally biased region" description="Acidic residues" evidence="1">
    <location>
        <begin position="595"/>
        <end position="607"/>
    </location>
</feature>
<feature type="compositionally biased region" description="Basic residues" evidence="1">
    <location>
        <begin position="668"/>
        <end position="685"/>
    </location>
</feature>
<feature type="region of interest" description="Disordered" evidence="1">
    <location>
        <begin position="511"/>
        <end position="530"/>
    </location>
</feature>
<accession>A0A3M6UVL6</accession>
<dbReference type="InterPro" id="IPR055264">
    <property type="entry name" value="BOD1/SHG1_dom"/>
</dbReference>
<feature type="compositionally biased region" description="Basic and acidic residues" evidence="1">
    <location>
        <begin position="608"/>
        <end position="626"/>
    </location>
</feature>
<evidence type="ECO:0000313" key="4">
    <source>
        <dbReference type="Proteomes" id="UP000275408"/>
    </source>
</evidence>
<organism evidence="3 4">
    <name type="scientific">Pocillopora damicornis</name>
    <name type="common">Cauliflower coral</name>
    <name type="synonym">Millepora damicornis</name>
    <dbReference type="NCBI Taxonomy" id="46731"/>
    <lineage>
        <taxon>Eukaryota</taxon>
        <taxon>Metazoa</taxon>
        <taxon>Cnidaria</taxon>
        <taxon>Anthozoa</taxon>
        <taxon>Hexacorallia</taxon>
        <taxon>Scleractinia</taxon>
        <taxon>Astrocoeniina</taxon>
        <taxon>Pocilloporidae</taxon>
        <taxon>Pocillopora</taxon>
    </lineage>
</organism>
<feature type="region of interest" description="Disordered" evidence="1">
    <location>
        <begin position="573"/>
        <end position="785"/>
    </location>
</feature>
<feature type="domain" description="BOD1/SHG1" evidence="2">
    <location>
        <begin position="19"/>
        <end position="113"/>
    </location>
</feature>
<keyword evidence="4" id="KW-1185">Reference proteome</keyword>
<feature type="compositionally biased region" description="Polar residues" evidence="1">
    <location>
        <begin position="627"/>
        <end position="637"/>
    </location>
</feature>
<feature type="compositionally biased region" description="Basic and acidic residues" evidence="1">
    <location>
        <begin position="769"/>
        <end position="785"/>
    </location>
</feature>
<feature type="region of interest" description="Disordered" evidence="1">
    <location>
        <begin position="177"/>
        <end position="265"/>
    </location>
</feature>
<reference evidence="3 4" key="1">
    <citation type="journal article" date="2018" name="Sci. Rep.">
        <title>Comparative analysis of the Pocillopora damicornis genome highlights role of immune system in coral evolution.</title>
        <authorList>
            <person name="Cunning R."/>
            <person name="Bay R.A."/>
            <person name="Gillette P."/>
            <person name="Baker A.C."/>
            <person name="Traylor-Knowles N."/>
        </authorList>
    </citation>
    <scope>NUCLEOTIDE SEQUENCE [LARGE SCALE GENOMIC DNA]</scope>
    <source>
        <strain evidence="3">RSMAS</strain>
        <tissue evidence="3">Whole animal</tissue>
    </source>
</reference>
<feature type="compositionally biased region" description="Basic and acidic residues" evidence="1">
    <location>
        <begin position="511"/>
        <end position="529"/>
    </location>
</feature>
<dbReference type="PANTHER" id="PTHR31532:SF10">
    <property type="entry name" value="BIORIENTATION OF CHROMOSOMES IN CELL DIVISION PROTEIN 1-LIKE 1"/>
    <property type="match status" value="1"/>
</dbReference>
<feature type="compositionally biased region" description="Low complexity" evidence="1">
    <location>
        <begin position="576"/>
        <end position="588"/>
    </location>
</feature>
<dbReference type="GO" id="GO:0048188">
    <property type="term" value="C:Set1C/COMPASS complex"/>
    <property type="evidence" value="ECO:0007669"/>
    <property type="project" value="TreeGrafter"/>
</dbReference>
<dbReference type="PANTHER" id="PTHR31532">
    <property type="entry name" value="BIORIENTATION OF CHROMOSOMES IN CELL DIVISION 1 FAMILY MEMBER"/>
    <property type="match status" value="1"/>
</dbReference>
<comment type="caution">
    <text evidence="3">The sequence shown here is derived from an EMBL/GenBank/DDBJ whole genome shotgun (WGS) entry which is preliminary data.</text>
</comment>
<feature type="compositionally biased region" description="Polar residues" evidence="1">
    <location>
        <begin position="189"/>
        <end position="213"/>
    </location>
</feature>
<feature type="compositionally biased region" description="Basic and acidic residues" evidence="1">
    <location>
        <begin position="691"/>
        <end position="701"/>
    </location>
</feature>
<dbReference type="Proteomes" id="UP000275408">
    <property type="component" value="Unassembled WGS sequence"/>
</dbReference>
<feature type="compositionally biased region" description="Basic and acidic residues" evidence="1">
    <location>
        <begin position="729"/>
        <end position="750"/>
    </location>
</feature>
<dbReference type="AlphaFoldDB" id="A0A3M6UVL6"/>
<feature type="compositionally biased region" description="Basic and acidic residues" evidence="1">
    <location>
        <begin position="218"/>
        <end position="265"/>
    </location>
</feature>
<gene>
    <name evidence="3" type="ORF">pdam_00005001</name>
</gene>
<feature type="compositionally biased region" description="Basic residues" evidence="1">
    <location>
        <begin position="640"/>
        <end position="651"/>
    </location>
</feature>
<feature type="region of interest" description="Disordered" evidence="1">
    <location>
        <begin position="124"/>
        <end position="154"/>
    </location>
</feature>
<name>A0A3M6UVL6_POCDA</name>
<proteinExistence type="predicted"/>
<feature type="compositionally biased region" description="Basic and acidic residues" evidence="1">
    <location>
        <begin position="139"/>
        <end position="154"/>
    </location>
</feature>
<evidence type="ECO:0000259" key="2">
    <source>
        <dbReference type="Pfam" id="PF05205"/>
    </source>
</evidence>
<feature type="compositionally biased region" description="Basic and acidic residues" evidence="1">
    <location>
        <begin position="301"/>
        <end position="315"/>
    </location>
</feature>
<dbReference type="OrthoDB" id="7605699at2759"/>
<feature type="compositionally biased region" description="Low complexity" evidence="1">
    <location>
        <begin position="289"/>
        <end position="300"/>
    </location>
</feature>